<dbReference type="InterPro" id="IPR032675">
    <property type="entry name" value="LRR_dom_sf"/>
</dbReference>
<organism evidence="3">
    <name type="scientific">Bracon brevicornis</name>
    <dbReference type="NCBI Taxonomy" id="1563983"/>
    <lineage>
        <taxon>Eukaryota</taxon>
        <taxon>Metazoa</taxon>
        <taxon>Ecdysozoa</taxon>
        <taxon>Arthropoda</taxon>
        <taxon>Hexapoda</taxon>
        <taxon>Insecta</taxon>
        <taxon>Pterygota</taxon>
        <taxon>Neoptera</taxon>
        <taxon>Endopterygota</taxon>
        <taxon>Hymenoptera</taxon>
        <taxon>Apocrita</taxon>
        <taxon>Ichneumonoidea</taxon>
        <taxon>Braconidae</taxon>
        <taxon>Braconinae</taxon>
        <taxon>Bracon</taxon>
    </lineage>
</organism>
<name>A0A6V7KQ18_9HYME</name>
<dbReference type="InterPro" id="IPR050333">
    <property type="entry name" value="SLRP"/>
</dbReference>
<accession>A0A6V7KQ18</accession>
<sequence>MLKINDNKIREIVAGTFDEMPNLEELDLSKNKLIACANGWISLMSSLRILQLNDNKFENGESLSLNGVHTDLQYINLLDNPFENLTVRSIMFLPPRAVIDLKHGDDSSCHDDVLVDNDVNQHLDVCR</sequence>
<gene>
    <name evidence="3" type="ORF">BBRV_LOCUS86236</name>
</gene>
<dbReference type="Gene3D" id="3.80.10.10">
    <property type="entry name" value="Ribonuclease Inhibitor"/>
    <property type="match status" value="1"/>
</dbReference>
<dbReference type="EMBL" id="CADCXW020000294">
    <property type="protein sequence ID" value="CAD1566438.1"/>
    <property type="molecule type" value="Genomic_DNA"/>
</dbReference>
<dbReference type="Pfam" id="PF13855">
    <property type="entry name" value="LRR_8"/>
    <property type="match status" value="1"/>
</dbReference>
<dbReference type="SUPFAM" id="SSF52058">
    <property type="entry name" value="L domain-like"/>
    <property type="match status" value="1"/>
</dbReference>
<evidence type="ECO:0000313" key="3">
    <source>
        <dbReference type="EMBL" id="CAD1566438.1"/>
    </source>
</evidence>
<dbReference type="InterPro" id="IPR001611">
    <property type="entry name" value="Leu-rich_rpt"/>
</dbReference>
<keyword evidence="1" id="KW-0433">Leucine-rich repeat</keyword>
<dbReference type="AlphaFoldDB" id="A0A6V7KQ18"/>
<dbReference type="PANTHER" id="PTHR45712">
    <property type="entry name" value="AGAP008170-PA"/>
    <property type="match status" value="1"/>
</dbReference>
<evidence type="ECO:0008006" key="4">
    <source>
        <dbReference type="Google" id="ProtNLM"/>
    </source>
</evidence>
<keyword evidence="2" id="KW-0677">Repeat</keyword>
<proteinExistence type="predicted"/>
<reference evidence="3" key="1">
    <citation type="submission" date="2020-07" db="EMBL/GenBank/DDBJ databases">
        <authorList>
            <person name="Ferguson B K."/>
        </authorList>
    </citation>
    <scope>NUCLEOTIDE SEQUENCE</scope>
    <source>
        <strain evidence="3">L06</strain>
    </source>
</reference>
<evidence type="ECO:0000256" key="2">
    <source>
        <dbReference type="ARBA" id="ARBA00022737"/>
    </source>
</evidence>
<dbReference type="PANTHER" id="PTHR45712:SF22">
    <property type="entry name" value="INSULIN-LIKE GROWTH FACTOR-BINDING PROTEIN COMPLEX ACID LABILE SUBUNIT"/>
    <property type="match status" value="1"/>
</dbReference>
<protein>
    <recommendedName>
        <fullName evidence="4">U2A'/phosphoprotein 32 family A C-terminal domain-containing protein</fullName>
    </recommendedName>
</protein>
<evidence type="ECO:0000256" key="1">
    <source>
        <dbReference type="ARBA" id="ARBA00022614"/>
    </source>
</evidence>